<sequence>MAAILCFILFIGNSQFGSKPRHFGRDAEIQAKDGNKPTEYKPIIIKLFAIHGRWISASLPK</sequence>
<evidence type="ECO:0000313" key="1">
    <source>
        <dbReference type="EMBL" id="PZN74547.1"/>
    </source>
</evidence>
<evidence type="ECO:0000313" key="2">
    <source>
        <dbReference type="Proteomes" id="UP000249396"/>
    </source>
</evidence>
<name>A0A2W4SV29_9GAMM</name>
<protein>
    <submittedName>
        <fullName evidence="1">Uncharacterized protein</fullName>
    </submittedName>
</protein>
<accession>A0A2W4SV29</accession>
<proteinExistence type="predicted"/>
<dbReference type="AlphaFoldDB" id="A0A2W4SV29"/>
<comment type="caution">
    <text evidence="1">The sequence shown here is derived from an EMBL/GenBank/DDBJ whole genome shotgun (WGS) entry which is preliminary data.</text>
</comment>
<gene>
    <name evidence="1" type="ORF">DM484_20980</name>
</gene>
<dbReference type="Proteomes" id="UP000249396">
    <property type="component" value="Unassembled WGS sequence"/>
</dbReference>
<reference evidence="1 2" key="1">
    <citation type="journal article" date="2018" name="Aquat. Microb. Ecol.">
        <title>Gammaproteobacterial methanotrophs dominate.</title>
        <authorList>
            <person name="Rissanen A.J."/>
            <person name="Saarenheimo J."/>
            <person name="Tiirola M."/>
            <person name="Peura S."/>
            <person name="Aalto S.L."/>
            <person name="Karvinen A."/>
            <person name="Nykanen H."/>
        </authorList>
    </citation>
    <scope>NUCLEOTIDE SEQUENCE [LARGE SCALE GENOMIC DNA]</scope>
    <source>
        <strain evidence="1">AMbin10</strain>
    </source>
</reference>
<dbReference type="EMBL" id="QJPH01000423">
    <property type="protein sequence ID" value="PZN74547.1"/>
    <property type="molecule type" value="Genomic_DNA"/>
</dbReference>
<organism evidence="1 2">
    <name type="scientific">Candidatus Methylumidiphilus alinenensis</name>
    <dbReference type="NCBI Taxonomy" id="2202197"/>
    <lineage>
        <taxon>Bacteria</taxon>
        <taxon>Pseudomonadati</taxon>
        <taxon>Pseudomonadota</taxon>
        <taxon>Gammaproteobacteria</taxon>
        <taxon>Methylococcales</taxon>
        <taxon>Candidatus Methylumidiphilus</taxon>
    </lineage>
</organism>